<evidence type="ECO:0000256" key="9">
    <source>
        <dbReference type="SAM" id="SignalP"/>
    </source>
</evidence>
<dbReference type="PANTHER" id="PTHR44998:SF1">
    <property type="entry name" value="UDP-N-ACETYLGLUCOSAMINE--PEPTIDE N-ACETYLGLUCOSAMINYLTRANSFERASE 110 KDA SUBUNIT"/>
    <property type="match status" value="1"/>
</dbReference>
<dbReference type="Pfam" id="PF13432">
    <property type="entry name" value="TPR_16"/>
    <property type="match status" value="2"/>
</dbReference>
<evidence type="ECO:0000256" key="1">
    <source>
        <dbReference type="ARBA" id="ARBA00004922"/>
    </source>
</evidence>
<evidence type="ECO:0000313" key="12">
    <source>
        <dbReference type="Proteomes" id="UP000039324"/>
    </source>
</evidence>
<feature type="domain" description="O-GlcNAc transferase C-terminal" evidence="10">
    <location>
        <begin position="887"/>
        <end position="1061"/>
    </location>
</feature>
<name>A0A0G4J5Q7_PLABS</name>
<comment type="similarity">
    <text evidence="2">Belongs to the glycosyltransferase 41 family. O-GlcNAc transferase subfamily.</text>
</comment>
<evidence type="ECO:0000256" key="7">
    <source>
        <dbReference type="ARBA" id="ARBA00022803"/>
    </source>
</evidence>
<dbReference type="OMA" id="CILNGHA"/>
<evidence type="ECO:0000256" key="2">
    <source>
        <dbReference type="ARBA" id="ARBA00005386"/>
    </source>
</evidence>
<keyword evidence="5" id="KW-0808">Transferase</keyword>
<feature type="chain" id="PRO_5005194013" description="protein O-GlcNAc transferase" evidence="9">
    <location>
        <begin position="28"/>
        <end position="1133"/>
    </location>
</feature>
<evidence type="ECO:0000256" key="5">
    <source>
        <dbReference type="ARBA" id="ARBA00022679"/>
    </source>
</evidence>
<feature type="signal peptide" evidence="9">
    <location>
        <begin position="1"/>
        <end position="27"/>
    </location>
</feature>
<dbReference type="InterPro" id="IPR019734">
    <property type="entry name" value="TPR_rpt"/>
</dbReference>
<keyword evidence="6" id="KW-0677">Repeat</keyword>
<keyword evidence="7 8" id="KW-0802">TPR repeat</keyword>
<dbReference type="InterPro" id="IPR011990">
    <property type="entry name" value="TPR-like_helical_dom_sf"/>
</dbReference>
<evidence type="ECO:0000256" key="4">
    <source>
        <dbReference type="ARBA" id="ARBA00022676"/>
    </source>
</evidence>
<dbReference type="PROSITE" id="PS50005">
    <property type="entry name" value="TPR"/>
    <property type="match status" value="1"/>
</dbReference>
<dbReference type="AlphaFoldDB" id="A0A0G4J5Q7"/>
<evidence type="ECO:0000256" key="6">
    <source>
        <dbReference type="ARBA" id="ARBA00022737"/>
    </source>
</evidence>
<organism evidence="11 12">
    <name type="scientific">Plasmodiophora brassicae</name>
    <name type="common">Clubroot disease agent</name>
    <dbReference type="NCBI Taxonomy" id="37360"/>
    <lineage>
        <taxon>Eukaryota</taxon>
        <taxon>Sar</taxon>
        <taxon>Rhizaria</taxon>
        <taxon>Endomyxa</taxon>
        <taxon>Phytomyxea</taxon>
        <taxon>Plasmodiophorida</taxon>
        <taxon>Plasmodiophoridae</taxon>
        <taxon>Plasmodiophora</taxon>
    </lineage>
</organism>
<dbReference type="InterPro" id="IPR029489">
    <property type="entry name" value="OGT/SEC/SPY_C"/>
</dbReference>
<gene>
    <name evidence="11" type="ORF">PBRA_002910</name>
</gene>
<protein>
    <recommendedName>
        <fullName evidence="3">protein O-GlcNAc transferase</fullName>
        <ecNumber evidence="3">2.4.1.255</ecNumber>
    </recommendedName>
</protein>
<evidence type="ECO:0000259" key="10">
    <source>
        <dbReference type="Pfam" id="PF13844"/>
    </source>
</evidence>
<feature type="domain" description="O-GlcNAc transferase C-terminal" evidence="10">
    <location>
        <begin position="714"/>
        <end position="864"/>
    </location>
</feature>
<dbReference type="GO" id="GO:0097363">
    <property type="term" value="F:protein O-acetylglucosaminyltransferase activity"/>
    <property type="evidence" value="ECO:0007669"/>
    <property type="project" value="UniProtKB-EC"/>
</dbReference>
<sequence>MPAGSVGTMADLRSTALSLFIIAHAVANLDVAGWSPGSIPDPAPSLLVADVDRPLSLINLFGLLDRAGAVTVMLSRQFHLQAGEPNPIHVVFNMSVLDQHVSLAPLPYRSDILKVLPRQTVDLGPRPVAYTETQIRNLDTDHAPVFVINHLLSFTSVSFDNPFNNVVLRIRQHAIRASLAATVYRVADRIIQRLASPSWTCAILKSDTSLNRALRDGPVYVVSRQAIPGLVRPNVYWHRTLFDQVAENDIPRSRAFREAVSFAVCAKAPSFVVDPGWTSAGLVRELRQYRAERWLLIDADAPRVPDVRCPTAYCYSDDAPADDALLHRLFLLYREQRQPGVAVACMRSKVAIGADDFAMLADVYQTHGRLEDAELAYQDGLALFPGHYALLVNYGSFLNSVRPSDAGALFERAVAAVPDGPEGLYNLGMYRHGTGDLESSHRLLRRAIQLRAEFPEALEGLAMVERDLNNERAAVQAIESALLQRREPSAASHNLYGVILQHFQHLDQAGAAFQRAVDIDGDFVDAIVNLGYLHLTQYRSSIGHRGLRLPDDRLAVEEAKSMFEHGILASARTGSSPGYAYANLGDLYQDLGSLSDAMAAYEHALQVLPTFDAVFCNLVRARVQACQWDTRQADMERLQNDILPVQVTSRHGHICVHLLHALSYDSIDDELLYGMGKRLADDAEARAPGPPPSSWATFAKGAYRIAMFDSRHVTVSRPTVVFMSSDLRDHPVGRRLQHFFSFIDRRLIRAVAVSTTPDDGSVERQQIMADVEVFLDLSSQSSSSSLVARLRQERASIAIDLNGYTSGARSDVFAAGLAPCQALFLGYAETLGSRSMPYLITDRMASPVEISDPPYIHERLVYHPGVHVFSAYTRESGTGPGMRLPRSDRVHLGLPVDGIVLCSFSQLYKVTPTMFAAWMSILRQTRGTVLWLQEAIVVGAADNIRKEAEAAGMAHRVIITPSQPAETHLAVKSLADLFLDTFPYNSHSTAADALWSGVPIVTLQGPRLVSRVASALLSSLGLDELITYDIDEYVQVVVDICKRPGILDQVRRKLARGVRQASRATFSPSAYMDGFHRVLLAMAEHAAIVTNASTPRQYAAPMHIFIGQQRVYWDDAESLASRQCRRGQVVSAF</sequence>
<dbReference type="SUPFAM" id="SSF48452">
    <property type="entry name" value="TPR-like"/>
    <property type="match status" value="1"/>
</dbReference>
<evidence type="ECO:0000256" key="3">
    <source>
        <dbReference type="ARBA" id="ARBA00011970"/>
    </source>
</evidence>
<feature type="repeat" description="TPR" evidence="8">
    <location>
        <begin position="578"/>
        <end position="611"/>
    </location>
</feature>
<dbReference type="SMART" id="SM00028">
    <property type="entry name" value="TPR"/>
    <property type="match status" value="5"/>
</dbReference>
<dbReference type="PANTHER" id="PTHR44998">
    <property type="match status" value="1"/>
</dbReference>
<dbReference type="Gene3D" id="3.40.50.11380">
    <property type="match status" value="1"/>
</dbReference>
<reference evidence="11 12" key="1">
    <citation type="submission" date="2015-02" db="EMBL/GenBank/DDBJ databases">
        <authorList>
            <person name="Chooi Y.-H."/>
        </authorList>
    </citation>
    <scope>NUCLEOTIDE SEQUENCE [LARGE SCALE GENOMIC DNA]</scope>
    <source>
        <strain evidence="11">E3</strain>
    </source>
</reference>
<evidence type="ECO:0000313" key="11">
    <source>
        <dbReference type="EMBL" id="CEP02943.1"/>
    </source>
</evidence>
<keyword evidence="4" id="KW-0328">Glycosyltransferase</keyword>
<keyword evidence="9" id="KW-0732">Signal</keyword>
<dbReference type="Gene3D" id="3.40.50.2000">
    <property type="entry name" value="Glycogen Phosphorylase B"/>
    <property type="match status" value="1"/>
</dbReference>
<dbReference type="SMR" id="A0A0G4J5Q7"/>
<dbReference type="PROSITE" id="PS50293">
    <property type="entry name" value="TPR_REGION"/>
    <property type="match status" value="1"/>
</dbReference>
<comment type="pathway">
    <text evidence="1">Protein modification; protein glycosylation.</text>
</comment>
<dbReference type="Gene3D" id="1.25.40.10">
    <property type="entry name" value="Tetratricopeptide repeat domain"/>
    <property type="match status" value="3"/>
</dbReference>
<accession>A0A0G4J5Q7</accession>
<dbReference type="Pfam" id="PF13181">
    <property type="entry name" value="TPR_8"/>
    <property type="match status" value="1"/>
</dbReference>
<dbReference type="EMBL" id="CDSF01000133">
    <property type="protein sequence ID" value="CEP02943.1"/>
    <property type="molecule type" value="Genomic_DNA"/>
</dbReference>
<dbReference type="Pfam" id="PF13844">
    <property type="entry name" value="Glyco_transf_41"/>
    <property type="match status" value="2"/>
</dbReference>
<dbReference type="STRING" id="37360.A0A0G4J5Q7"/>
<dbReference type="Proteomes" id="UP000039324">
    <property type="component" value="Unassembled WGS sequence"/>
</dbReference>
<dbReference type="EC" id="2.4.1.255" evidence="3"/>
<proteinExistence type="inferred from homology"/>
<dbReference type="OrthoDB" id="421121at2759"/>
<keyword evidence="12" id="KW-1185">Reference proteome</keyword>
<evidence type="ECO:0000256" key="8">
    <source>
        <dbReference type="PROSITE-ProRule" id="PRU00339"/>
    </source>
</evidence>